<dbReference type="Proteomes" id="UP000295328">
    <property type="component" value="Unassembled WGS sequence"/>
</dbReference>
<name>A0A4R6BNB7_9STAP</name>
<comment type="caution">
    <text evidence="2">The sequence shown here is derived from an EMBL/GenBank/DDBJ whole genome shotgun (WGS) entry which is preliminary data.</text>
</comment>
<reference evidence="2 3" key="1">
    <citation type="submission" date="2019-01" db="EMBL/GenBank/DDBJ databases">
        <title>Draft genome sequences of the type strains of six Macrococcus species.</title>
        <authorList>
            <person name="Mazhar S."/>
            <person name="Altermann E."/>
            <person name="Hill C."/>
            <person name="Mcauliffe O."/>
        </authorList>
    </citation>
    <scope>NUCLEOTIDE SEQUENCE [LARGE SCALE GENOMIC DNA]</scope>
    <source>
        <strain evidence="2 3">CCM4809</strain>
    </source>
</reference>
<dbReference type="SUPFAM" id="SSF52833">
    <property type="entry name" value="Thioredoxin-like"/>
    <property type="match status" value="1"/>
</dbReference>
<evidence type="ECO:0000313" key="3">
    <source>
        <dbReference type="Proteomes" id="UP000295328"/>
    </source>
</evidence>
<proteinExistence type="predicted"/>
<dbReference type="InterPro" id="IPR036249">
    <property type="entry name" value="Thioredoxin-like_sf"/>
</dbReference>
<organism evidence="2 3">
    <name type="scientific">Macrococcus hajekii</name>
    <dbReference type="NCBI Taxonomy" id="198482"/>
    <lineage>
        <taxon>Bacteria</taxon>
        <taxon>Bacillati</taxon>
        <taxon>Bacillota</taxon>
        <taxon>Bacilli</taxon>
        <taxon>Bacillales</taxon>
        <taxon>Staphylococcaceae</taxon>
        <taxon>Macrococcus</taxon>
    </lineage>
</organism>
<keyword evidence="3" id="KW-1185">Reference proteome</keyword>
<dbReference type="AlphaFoldDB" id="A0A4R6BNB7"/>
<evidence type="ECO:0000259" key="1">
    <source>
        <dbReference type="Pfam" id="PF00462"/>
    </source>
</evidence>
<dbReference type="PROSITE" id="PS51354">
    <property type="entry name" value="GLUTAREDOXIN_2"/>
    <property type="match status" value="1"/>
</dbReference>
<dbReference type="OrthoDB" id="9795531at2"/>
<dbReference type="RefSeq" id="WP_133429430.1">
    <property type="nucleotide sequence ID" value="NZ_BMCC01000001.1"/>
</dbReference>
<protein>
    <submittedName>
        <fullName evidence="2">Glutaredoxin family protein</fullName>
    </submittedName>
</protein>
<dbReference type="CDD" id="cd02976">
    <property type="entry name" value="NrdH"/>
    <property type="match status" value="1"/>
</dbReference>
<accession>A0A4R6BNB7</accession>
<evidence type="ECO:0000313" key="2">
    <source>
        <dbReference type="EMBL" id="TDM03336.1"/>
    </source>
</evidence>
<dbReference type="EMBL" id="SCWE01000001">
    <property type="protein sequence ID" value="TDM03336.1"/>
    <property type="molecule type" value="Genomic_DNA"/>
</dbReference>
<sequence>MHITVYTQDQCPPCEYIKNYFTEHQIPFTEKNISNSAYRAEMIEKDAFSTPFIIIDGEELHTVDMDRIEALIHV</sequence>
<dbReference type="Pfam" id="PF00462">
    <property type="entry name" value="Glutaredoxin"/>
    <property type="match status" value="1"/>
</dbReference>
<feature type="domain" description="Glutaredoxin" evidence="1">
    <location>
        <begin position="3"/>
        <end position="58"/>
    </location>
</feature>
<dbReference type="InterPro" id="IPR002109">
    <property type="entry name" value="Glutaredoxin"/>
</dbReference>
<gene>
    <name evidence="2" type="ORF">ERX37_04420</name>
</gene>
<dbReference type="Gene3D" id="3.40.30.10">
    <property type="entry name" value="Glutaredoxin"/>
    <property type="match status" value="1"/>
</dbReference>